<name>A0AAU8FFT5_9BACT</name>
<dbReference type="Pfam" id="PF02368">
    <property type="entry name" value="Big_2"/>
    <property type="match status" value="1"/>
</dbReference>
<proteinExistence type="predicted"/>
<dbReference type="Pfam" id="PF18962">
    <property type="entry name" value="Por_Secre_tail"/>
    <property type="match status" value="1"/>
</dbReference>
<accession>A0AAU8FFT5</accession>
<evidence type="ECO:0000313" key="2">
    <source>
        <dbReference type="EMBL" id="XCH23444.1"/>
    </source>
</evidence>
<evidence type="ECO:0000259" key="1">
    <source>
        <dbReference type="SMART" id="SM00635"/>
    </source>
</evidence>
<dbReference type="RefSeq" id="WP_353718770.1">
    <property type="nucleotide sequence ID" value="NZ_CP159289.1"/>
</dbReference>
<dbReference type="AlphaFoldDB" id="A0AAU8FFT5"/>
<reference evidence="2" key="1">
    <citation type="submission" date="2024-06" db="EMBL/GenBank/DDBJ databases">
        <title>Sequencing and assembly of the genome of Dyadobacter sp. strain 676, a symbiont of Cyamopsis tetragonoloba.</title>
        <authorList>
            <person name="Guro P."/>
            <person name="Sazanova A."/>
            <person name="Kuznetsova I."/>
            <person name="Belimov A."/>
            <person name="Safronova V."/>
        </authorList>
    </citation>
    <scope>NUCLEOTIDE SEQUENCE</scope>
    <source>
        <strain evidence="2">676</strain>
    </source>
</reference>
<dbReference type="SUPFAM" id="SSF49373">
    <property type="entry name" value="Invasin/intimin cell-adhesion fragments"/>
    <property type="match status" value="1"/>
</dbReference>
<dbReference type="InterPro" id="IPR003343">
    <property type="entry name" value="Big_2"/>
</dbReference>
<dbReference type="InterPro" id="IPR026444">
    <property type="entry name" value="Secre_tail"/>
</dbReference>
<dbReference type="NCBIfam" id="TIGR04183">
    <property type="entry name" value="Por_Secre_tail"/>
    <property type="match status" value="1"/>
</dbReference>
<dbReference type="EMBL" id="CP159289">
    <property type="protein sequence ID" value="XCH23444.1"/>
    <property type="molecule type" value="Genomic_DNA"/>
</dbReference>
<protein>
    <submittedName>
        <fullName evidence="2">T9SS type A sorting domain-containing protein</fullName>
    </submittedName>
</protein>
<feature type="domain" description="BIG2" evidence="1">
    <location>
        <begin position="391"/>
        <end position="464"/>
    </location>
</feature>
<gene>
    <name evidence="2" type="ORF">ABV298_24475</name>
</gene>
<dbReference type="InterPro" id="IPR008964">
    <property type="entry name" value="Invasin/intimin_cell_adhesion"/>
</dbReference>
<sequence>MKNYYLTARYWLLAAVLLFNVLLFSFSTAWAQCELIQNGSFTGTAGWTGVDPGNITLTGWHNADGINVRSIHDGGVADFSQNLTNVPTSGAVLTFRFYFDNGGDGVTRYAQSNLTISYAGTTYFSAVTDPQGASGPATFSGANGAMVSPLSTPEDVWTTVTINLPSGIPESGDLVMSMSNSNGVVSDDISLDDFSITRTTTAGSITGDQTICNGGTPAALTNVTEGTGAQITYRWQQSVSPFTTWTDIAGATDASYTPTSGLTETTQYRRITVANNGGAVCDESAPTAVVTVTVQSTPTSGDIVGDQTVCTGAAPAEITSGTSGTGSGTISYQWESSVAPFTDWTPIAGATGANYTPPAGLTATTRYRRLSVSTLNSVQCTSSPTAFVTVTVNPLPTISGQSTACVDGSLTLTGSGTPAASTPWTSSDSGIATVSDLGVVTGMAPGSATITYTDQNGCSATFAVTIEAKPVAVQLNATQTTPTCPDTTFNLESLVTGTAPAGSVLQFYTDSVPTPATLVADPTAAPAGKYYAFYVNATCTSPASPEITVNPCAMPVTLITFALQREGNVSKLEWATTEETGSDRFEIERSADGKNWSKIGQIPSHKESRELRRYSFVDDRPLAGSNYYRLRMVDLDETFAYSSVLHGEFEKTAVGGIYPNPVRDRLFIKDVEPQTIKEVSIWSAAGTQVLKFKRQAVDGIDVSKLGSGIYMVRIEQTNGTLSTQKVIISR</sequence>
<dbReference type="SMART" id="SM00635">
    <property type="entry name" value="BID_2"/>
    <property type="match status" value="1"/>
</dbReference>
<organism evidence="2">
    <name type="scientific">Dyadobacter sp. 676</name>
    <dbReference type="NCBI Taxonomy" id="3088362"/>
    <lineage>
        <taxon>Bacteria</taxon>
        <taxon>Pseudomonadati</taxon>
        <taxon>Bacteroidota</taxon>
        <taxon>Cytophagia</taxon>
        <taxon>Cytophagales</taxon>
        <taxon>Spirosomataceae</taxon>
        <taxon>Dyadobacter</taxon>
    </lineage>
</organism>
<dbReference type="Gene3D" id="2.60.40.1080">
    <property type="match status" value="1"/>
</dbReference>